<feature type="transmembrane region" description="Helical" evidence="1">
    <location>
        <begin position="20"/>
        <end position="41"/>
    </location>
</feature>
<organism evidence="2 3">
    <name type="scientific">Clostridium botulinum (strain Kyoto / Type A2)</name>
    <dbReference type="NCBI Taxonomy" id="536232"/>
    <lineage>
        <taxon>Bacteria</taxon>
        <taxon>Bacillati</taxon>
        <taxon>Bacillota</taxon>
        <taxon>Clostridia</taxon>
        <taxon>Eubacteriales</taxon>
        <taxon>Clostridiaceae</taxon>
        <taxon>Clostridium</taxon>
    </lineage>
</organism>
<gene>
    <name evidence="2" type="ordered locus">CLM_0862</name>
</gene>
<proteinExistence type="predicted"/>
<dbReference type="HOGENOM" id="CLU_3231622_0_0_9"/>
<dbReference type="AlphaFoldDB" id="C1FU08"/>
<protein>
    <submittedName>
        <fullName evidence="2">Conserved domain protein</fullName>
    </submittedName>
</protein>
<reference evidence="2 3" key="1">
    <citation type="submission" date="2008-10" db="EMBL/GenBank/DDBJ databases">
        <title>Genome sequence of Clostridium botulinum A2 Kyoto.</title>
        <authorList>
            <person name="Shrivastava S."/>
            <person name="Brinkac L.M."/>
            <person name="Brown J.L."/>
            <person name="Bruce D."/>
            <person name="Detter C.C."/>
            <person name="Johnson E.A."/>
            <person name="Munk C.A."/>
            <person name="Smith L.A."/>
            <person name="Smith T.J."/>
            <person name="Sutton G."/>
            <person name="Brettin T.S."/>
        </authorList>
    </citation>
    <scope>NUCLEOTIDE SEQUENCE [LARGE SCALE GENOMIC DNA]</scope>
    <source>
        <strain evidence="3">Kyoto / Type A2</strain>
    </source>
</reference>
<dbReference type="KEGG" id="cby:CLM_0862"/>
<keyword evidence="1" id="KW-0812">Transmembrane</keyword>
<accession>C1FU08</accession>
<name>C1FU08_CLOBJ</name>
<sequence length="43" mass="4931">MIGITLAYSFIVYEEKENSGFWVTAIIHSLMNLTTFVIHILTI</sequence>
<evidence type="ECO:0000313" key="2">
    <source>
        <dbReference type="EMBL" id="ACO86410.1"/>
    </source>
</evidence>
<keyword evidence="1" id="KW-0472">Membrane</keyword>
<keyword evidence="1" id="KW-1133">Transmembrane helix</keyword>
<dbReference type="Proteomes" id="UP000001374">
    <property type="component" value="Chromosome"/>
</dbReference>
<evidence type="ECO:0000313" key="3">
    <source>
        <dbReference type="Proteomes" id="UP000001374"/>
    </source>
</evidence>
<dbReference type="EMBL" id="CP001581">
    <property type="protein sequence ID" value="ACO86410.1"/>
    <property type="molecule type" value="Genomic_DNA"/>
</dbReference>
<evidence type="ECO:0000256" key="1">
    <source>
        <dbReference type="SAM" id="Phobius"/>
    </source>
</evidence>